<name>A0A9P5SHC1_9FUNG</name>
<feature type="transmembrane region" description="Helical" evidence="9">
    <location>
        <begin position="170"/>
        <end position="187"/>
    </location>
</feature>
<feature type="transmembrane region" description="Helical" evidence="9">
    <location>
        <begin position="208"/>
        <end position="225"/>
    </location>
</feature>
<evidence type="ECO:0000256" key="10">
    <source>
        <dbReference type="SAM" id="MobiDB-lite"/>
    </source>
</evidence>
<dbReference type="GO" id="GO:0030659">
    <property type="term" value="C:cytoplasmic vesicle membrane"/>
    <property type="evidence" value="ECO:0007669"/>
    <property type="project" value="UniProtKB-SubCell"/>
</dbReference>
<protein>
    <recommendedName>
        <fullName evidence="9">GDP-mannose transporter</fullName>
        <shortName evidence="9">GMT</shortName>
    </recommendedName>
</protein>
<dbReference type="InterPro" id="IPR050186">
    <property type="entry name" value="TPT_transporter"/>
</dbReference>
<gene>
    <name evidence="11" type="primary">VRG4_2</name>
    <name evidence="11" type="ORF">BG006_010145</name>
</gene>
<feature type="transmembrane region" description="Helical" evidence="9">
    <location>
        <begin position="106"/>
        <end position="126"/>
    </location>
</feature>
<comment type="function">
    <text evidence="9">Involved in the import of GDP-mannose from the cytoplasm into the Golgi lumen.</text>
</comment>
<feature type="transmembrane region" description="Helical" evidence="9">
    <location>
        <begin position="296"/>
        <end position="314"/>
    </location>
</feature>
<reference evidence="11" key="1">
    <citation type="journal article" date="2020" name="Fungal Divers.">
        <title>Resolving the Mortierellaceae phylogeny through synthesis of multi-gene phylogenetics and phylogenomics.</title>
        <authorList>
            <person name="Vandepol N."/>
            <person name="Liber J."/>
            <person name="Desiro A."/>
            <person name="Na H."/>
            <person name="Kennedy M."/>
            <person name="Barry K."/>
            <person name="Grigoriev I.V."/>
            <person name="Miller A.N."/>
            <person name="O'Donnell K."/>
            <person name="Stajich J.E."/>
            <person name="Bonito G."/>
        </authorList>
    </citation>
    <scope>NUCLEOTIDE SEQUENCE</scope>
    <source>
        <strain evidence="11">NVP1</strain>
    </source>
</reference>
<evidence type="ECO:0000256" key="4">
    <source>
        <dbReference type="ARBA" id="ARBA00022692"/>
    </source>
</evidence>
<evidence type="ECO:0000256" key="6">
    <source>
        <dbReference type="ARBA" id="ARBA00023034"/>
    </source>
</evidence>
<keyword evidence="9" id="KW-0256">Endoplasmic reticulum</keyword>
<dbReference type="EMBL" id="JAAAUY010000784">
    <property type="protein sequence ID" value="KAF9326430.1"/>
    <property type="molecule type" value="Genomic_DNA"/>
</dbReference>
<comment type="subcellular location">
    <subcellularLocation>
        <location evidence="1 9">Cytoplasmic vesicle membrane</location>
        <topology evidence="1 9">Multi-pass membrane protein</topology>
    </subcellularLocation>
    <subcellularLocation>
        <location evidence="9">Golgi apparatus membrane</location>
        <topology evidence="9">Multi-pass membrane protein</topology>
    </subcellularLocation>
    <subcellularLocation>
        <location evidence="9">Endoplasmic reticulum membrane</location>
        <topology evidence="9">Multi-pass membrane protein</topology>
    </subcellularLocation>
</comment>
<dbReference type="AlphaFoldDB" id="A0A9P5SHC1"/>
<evidence type="ECO:0000256" key="5">
    <source>
        <dbReference type="ARBA" id="ARBA00022989"/>
    </source>
</evidence>
<dbReference type="Pfam" id="PF08449">
    <property type="entry name" value="UAA"/>
    <property type="match status" value="1"/>
</dbReference>
<evidence type="ECO:0000256" key="2">
    <source>
        <dbReference type="ARBA" id="ARBA00022448"/>
    </source>
</evidence>
<keyword evidence="3 9" id="KW-0762">Sugar transport</keyword>
<keyword evidence="8 9" id="KW-0968">Cytoplasmic vesicle</keyword>
<dbReference type="InterPro" id="IPR037185">
    <property type="entry name" value="EmrE-like"/>
</dbReference>
<dbReference type="NCBIfam" id="TIGR00803">
    <property type="entry name" value="nst"/>
    <property type="match status" value="1"/>
</dbReference>
<evidence type="ECO:0000256" key="7">
    <source>
        <dbReference type="ARBA" id="ARBA00023136"/>
    </source>
</evidence>
<dbReference type="PANTHER" id="PTHR11132">
    <property type="entry name" value="SOLUTE CARRIER FAMILY 35"/>
    <property type="match status" value="1"/>
</dbReference>
<feature type="transmembrane region" description="Helical" evidence="9">
    <location>
        <begin position="133"/>
        <end position="150"/>
    </location>
</feature>
<keyword evidence="4 9" id="KW-0812">Transmembrane</keyword>
<proteinExistence type="inferred from homology"/>
<dbReference type="SUPFAM" id="SSF103481">
    <property type="entry name" value="Multidrug resistance efflux transporter EmrE"/>
    <property type="match status" value="1"/>
</dbReference>
<comment type="caution">
    <text evidence="11">The sequence shown here is derived from an EMBL/GenBank/DDBJ whole genome shotgun (WGS) entry which is preliminary data.</text>
</comment>
<comment type="similarity">
    <text evidence="9">Belongs to the TPT transporter family. SLC35D subfamily.</text>
</comment>
<feature type="transmembrane region" description="Helical" evidence="9">
    <location>
        <begin position="270"/>
        <end position="290"/>
    </location>
</feature>
<keyword evidence="7 9" id="KW-0472">Membrane</keyword>
<accession>A0A9P5SHC1</accession>
<sequence>MTAPAPQGAIANSATFSILAYCSSSILMTVTNKMVLSRFDFNMNFLLLTIQAAVAIVLLALFRKLNLINYRRVNKEEAKKWFPISLALVAMIYTGSKSLQFLSIPIYTIFKNLTIILIAYGEVLWFGSKVTPIMLLSFLIMVLSSVIAGWSDIGTFVPKDPTDLIQFNPGYMWMALNCLSSAGYVLYMRKRIKFFNFKDFDTVYYNNLLSFPVMLFLSVCLEGWTSGELSRTFSPDVRSALCVAVLLSGASSFLISYGSAWCVRCTSSTTYSMVGALNKLPVAASGILFMGDPATMGNVLGILFGFIAGLLYSYSKTEQAQQNFAAQAAGSNLSANSTASKVPLLSEQESSNADDGVIIELTAPSNLPSKTTALPLYKHNPDGKSAD</sequence>
<keyword evidence="2 9" id="KW-0813">Transport</keyword>
<comment type="subunit">
    <text evidence="9">Homooligomer.</text>
</comment>
<evidence type="ECO:0000256" key="1">
    <source>
        <dbReference type="ARBA" id="ARBA00004439"/>
    </source>
</evidence>
<feature type="transmembrane region" description="Helical" evidence="9">
    <location>
        <begin position="237"/>
        <end position="258"/>
    </location>
</feature>
<evidence type="ECO:0000313" key="12">
    <source>
        <dbReference type="Proteomes" id="UP000696485"/>
    </source>
</evidence>
<keyword evidence="12" id="KW-1185">Reference proteome</keyword>
<dbReference type="GO" id="GO:0005789">
    <property type="term" value="C:endoplasmic reticulum membrane"/>
    <property type="evidence" value="ECO:0007669"/>
    <property type="project" value="UniProtKB-SubCell"/>
</dbReference>
<dbReference type="GO" id="GO:0000139">
    <property type="term" value="C:Golgi membrane"/>
    <property type="evidence" value="ECO:0007669"/>
    <property type="project" value="UniProtKB-SubCell"/>
</dbReference>
<feature type="transmembrane region" description="Helical" evidence="9">
    <location>
        <begin position="81"/>
        <end position="100"/>
    </location>
</feature>
<evidence type="ECO:0000313" key="11">
    <source>
        <dbReference type="EMBL" id="KAF9326430.1"/>
    </source>
</evidence>
<feature type="transmembrane region" description="Helical" evidence="9">
    <location>
        <begin position="41"/>
        <end position="61"/>
    </location>
</feature>
<keyword evidence="6 9" id="KW-0333">Golgi apparatus</keyword>
<keyword evidence="5 9" id="KW-1133">Transmembrane helix</keyword>
<evidence type="ECO:0000256" key="8">
    <source>
        <dbReference type="ARBA" id="ARBA00023329"/>
    </source>
</evidence>
<dbReference type="InterPro" id="IPR013657">
    <property type="entry name" value="SCL35B1-4/HUT1"/>
</dbReference>
<dbReference type="GO" id="GO:0055085">
    <property type="term" value="P:transmembrane transport"/>
    <property type="evidence" value="ECO:0007669"/>
    <property type="project" value="InterPro"/>
</dbReference>
<dbReference type="Proteomes" id="UP000696485">
    <property type="component" value="Unassembled WGS sequence"/>
</dbReference>
<evidence type="ECO:0000256" key="3">
    <source>
        <dbReference type="ARBA" id="ARBA00022597"/>
    </source>
</evidence>
<organism evidence="11 12">
    <name type="scientific">Podila minutissima</name>
    <dbReference type="NCBI Taxonomy" id="64525"/>
    <lineage>
        <taxon>Eukaryota</taxon>
        <taxon>Fungi</taxon>
        <taxon>Fungi incertae sedis</taxon>
        <taxon>Mucoromycota</taxon>
        <taxon>Mortierellomycotina</taxon>
        <taxon>Mortierellomycetes</taxon>
        <taxon>Mortierellales</taxon>
        <taxon>Mortierellaceae</taxon>
        <taxon>Podila</taxon>
    </lineage>
</organism>
<feature type="region of interest" description="Disordered" evidence="10">
    <location>
        <begin position="367"/>
        <end position="387"/>
    </location>
</feature>
<evidence type="ECO:0000256" key="9">
    <source>
        <dbReference type="RuleBase" id="RU367097"/>
    </source>
</evidence>